<dbReference type="GO" id="GO:0004300">
    <property type="term" value="F:enoyl-CoA hydratase activity"/>
    <property type="evidence" value="ECO:0007669"/>
    <property type="project" value="UniProtKB-EC"/>
</dbReference>
<dbReference type="InterPro" id="IPR008927">
    <property type="entry name" value="6-PGluconate_DH-like_C_sf"/>
</dbReference>
<dbReference type="Gene3D" id="3.40.50.720">
    <property type="entry name" value="NAD(P)-binding Rossmann-like Domain"/>
    <property type="match status" value="1"/>
</dbReference>
<evidence type="ECO:0000256" key="5">
    <source>
        <dbReference type="ARBA" id="ARBA00023027"/>
    </source>
</evidence>
<dbReference type="Pfam" id="PF02737">
    <property type="entry name" value="3HCDH_N"/>
    <property type="match status" value="1"/>
</dbReference>
<feature type="domain" description="3-hydroxyacyl-CoA dehydrogenase C-terminal" evidence="10">
    <location>
        <begin position="187"/>
        <end position="269"/>
    </location>
</feature>
<evidence type="ECO:0000259" key="11">
    <source>
        <dbReference type="Pfam" id="PF02737"/>
    </source>
</evidence>
<dbReference type="CDD" id="cd06558">
    <property type="entry name" value="crotonase-like"/>
    <property type="match status" value="1"/>
</dbReference>
<name>A0A7C4RNA5_9BACT</name>
<dbReference type="GO" id="GO:0003857">
    <property type="term" value="F:(3S)-3-hydroxyacyl-CoA dehydrogenase (NAD+) activity"/>
    <property type="evidence" value="ECO:0007669"/>
    <property type="project" value="UniProtKB-EC"/>
</dbReference>
<proteinExistence type="inferred from homology"/>
<dbReference type="InterPro" id="IPR029045">
    <property type="entry name" value="ClpP/crotonase-like_dom_sf"/>
</dbReference>
<dbReference type="Gene3D" id="1.10.1040.50">
    <property type="match status" value="1"/>
</dbReference>
<dbReference type="PROSITE" id="PS00067">
    <property type="entry name" value="3HCDH"/>
    <property type="match status" value="1"/>
</dbReference>
<dbReference type="PROSITE" id="PS00166">
    <property type="entry name" value="ENOYL_COA_HYDRATASE"/>
    <property type="match status" value="1"/>
</dbReference>
<feature type="domain" description="3-hydroxyacyl-CoA dehydrogenase NAD binding" evidence="11">
    <location>
        <begin position="6"/>
        <end position="184"/>
    </location>
</feature>
<dbReference type="GO" id="GO:0006635">
    <property type="term" value="P:fatty acid beta-oxidation"/>
    <property type="evidence" value="ECO:0007669"/>
    <property type="project" value="TreeGrafter"/>
</dbReference>
<feature type="domain" description="Enoyl-CoA hydratase/isomerase" evidence="12">
    <location>
        <begin position="382"/>
        <end position="667"/>
    </location>
</feature>
<dbReference type="InterPro" id="IPR018376">
    <property type="entry name" value="Enoyl-CoA_hyd/isom_CS"/>
</dbReference>
<dbReference type="InterPro" id="IPR006176">
    <property type="entry name" value="3-OHacyl-CoA_DH_NAD-bd"/>
</dbReference>
<evidence type="ECO:0000256" key="3">
    <source>
        <dbReference type="ARBA" id="ARBA00012076"/>
    </source>
</evidence>
<organism evidence="13">
    <name type="scientific">Desulfatirhabdium butyrativorans</name>
    <dbReference type="NCBI Taxonomy" id="340467"/>
    <lineage>
        <taxon>Bacteria</taxon>
        <taxon>Pseudomonadati</taxon>
        <taxon>Thermodesulfobacteriota</taxon>
        <taxon>Desulfobacteria</taxon>
        <taxon>Desulfobacterales</taxon>
        <taxon>Desulfatirhabdiaceae</taxon>
        <taxon>Desulfatirhabdium</taxon>
    </lineage>
</organism>
<dbReference type="InterPro" id="IPR006180">
    <property type="entry name" value="3-OHacyl-CoA_DH_CS"/>
</dbReference>
<evidence type="ECO:0000259" key="12">
    <source>
        <dbReference type="Pfam" id="PF16113"/>
    </source>
</evidence>
<dbReference type="SUPFAM" id="SSF48179">
    <property type="entry name" value="6-phosphogluconate dehydrogenase C-terminal domain-like"/>
    <property type="match status" value="2"/>
</dbReference>
<reference evidence="13" key="1">
    <citation type="journal article" date="2020" name="mSystems">
        <title>Genome- and Community-Level Interaction Insights into Carbon Utilization and Element Cycling Functions of Hydrothermarchaeota in Hydrothermal Sediment.</title>
        <authorList>
            <person name="Zhou Z."/>
            <person name="Liu Y."/>
            <person name="Xu W."/>
            <person name="Pan J."/>
            <person name="Luo Z.H."/>
            <person name="Li M."/>
        </authorList>
    </citation>
    <scope>NUCLEOTIDE SEQUENCE [LARGE SCALE GENOMIC DNA]</scope>
    <source>
        <strain evidence="13">SpSt-477</strain>
    </source>
</reference>
<keyword evidence="4" id="KW-0560">Oxidoreductase</keyword>
<evidence type="ECO:0000256" key="7">
    <source>
        <dbReference type="ARBA" id="ARBA00023239"/>
    </source>
</evidence>
<gene>
    <name evidence="13" type="ORF">ENS29_03010</name>
</gene>
<dbReference type="AlphaFoldDB" id="A0A7C4RNA5"/>
<dbReference type="PANTHER" id="PTHR23309">
    <property type="entry name" value="3-HYDROXYACYL-COA DEHYROGENASE"/>
    <property type="match status" value="1"/>
</dbReference>
<sequence>MAEINKIGVIGAGNMGSGIAQKIAQEGIPVVMIDTQEAFVQRGLNTIRTILEQGIERKLFTREKVDEILGRIEATTDLSRVADADLVIEAVFEDKNVKSELFKKLDAVCQAKTILATNTSSFYVREFAVQTSRPDRFIGLHYFYHPAKNRLLEVIPHDTTSPETIEKSLLAAKLHGKTAILVKDAPGFAVNRFFVPFLNEAVRLLEEGVADIPTIEETCKKAFRIGMGPFELMNVTGIPIAVHAATTLGNELGPFYAPCRTLKAQMEKKENWPLGGTVDETKAKAVTDRMYGVCLGVAAALVDEGVASIEDTDRGAKIGLRWALGPFELMNKIGIDETCRMVQAICEKYPDFKMPAILEKQKQAGKPFAFRFVDLDVKDGIAWITINRPEAMNALNEQVVGQLAERFDEAMNDERVRAIVFQGAGKAFVAGADIRYFVNKIKSDKIEDIVAFTRKGHELFRRIETAPKLTIALLDGLSLGGGSELALACQAIVATPAGSMAFPETGIGIYPGLGGMLRMARHVGPELAKYYTFTGAGIPAADAFAMGIVTRLVEPADVPKAIAELAAQGKVDKYAERTLPERFQKLATLCSTEAVKDLLSGKVPDGVDAEAASKLLKTMGYKAPIALRIADEIIDRQVSLPMEDAMEVELGRLAEIFSTADALEGLSSAGRKRPEFKGK</sequence>
<evidence type="ECO:0000256" key="8">
    <source>
        <dbReference type="ARBA" id="ARBA00023268"/>
    </source>
</evidence>
<evidence type="ECO:0000256" key="2">
    <source>
        <dbReference type="ARBA" id="ARBA00008750"/>
    </source>
</evidence>
<dbReference type="GO" id="GO:0016853">
    <property type="term" value="F:isomerase activity"/>
    <property type="evidence" value="ECO:0007669"/>
    <property type="project" value="UniProtKB-KW"/>
</dbReference>
<protein>
    <recommendedName>
        <fullName evidence="3">enoyl-CoA hydratase</fullName>
        <ecNumber evidence="3">4.2.1.17</ecNumber>
    </recommendedName>
</protein>
<keyword evidence="6" id="KW-0413">Isomerase</keyword>
<dbReference type="Pfam" id="PF16113">
    <property type="entry name" value="ECH_2"/>
    <property type="match status" value="1"/>
</dbReference>
<comment type="similarity">
    <text evidence="2">In the N-terminal section; belongs to the enoyl-CoA hydratase/isomerase family.</text>
</comment>
<comment type="catalytic activity">
    <reaction evidence="9">
        <text>a (3S)-3-hydroxyacyl-CoA + NAD(+) = a 3-oxoacyl-CoA + NADH + H(+)</text>
        <dbReference type="Rhea" id="RHEA:22432"/>
        <dbReference type="ChEBI" id="CHEBI:15378"/>
        <dbReference type="ChEBI" id="CHEBI:57318"/>
        <dbReference type="ChEBI" id="CHEBI:57540"/>
        <dbReference type="ChEBI" id="CHEBI:57945"/>
        <dbReference type="ChEBI" id="CHEBI:90726"/>
        <dbReference type="EC" id="1.1.1.35"/>
    </reaction>
</comment>
<evidence type="ECO:0000313" key="13">
    <source>
        <dbReference type="EMBL" id="HGU31808.1"/>
    </source>
</evidence>
<evidence type="ECO:0000256" key="9">
    <source>
        <dbReference type="ARBA" id="ARBA00049556"/>
    </source>
</evidence>
<comment type="similarity">
    <text evidence="1">Belongs to the enoyl-CoA hydratase/isomerase family.</text>
</comment>
<dbReference type="SUPFAM" id="SSF51735">
    <property type="entry name" value="NAD(P)-binding Rossmann-fold domains"/>
    <property type="match status" value="1"/>
</dbReference>
<evidence type="ECO:0000256" key="1">
    <source>
        <dbReference type="ARBA" id="ARBA00005254"/>
    </source>
</evidence>
<evidence type="ECO:0000256" key="4">
    <source>
        <dbReference type="ARBA" id="ARBA00023002"/>
    </source>
</evidence>
<dbReference type="FunFam" id="3.40.50.720:FF:000009">
    <property type="entry name" value="Fatty oxidation complex, alpha subunit"/>
    <property type="match status" value="1"/>
</dbReference>
<dbReference type="PANTHER" id="PTHR23309:SF49">
    <property type="entry name" value="PEROXISOMAL BIFUNCTIONAL ENZYME"/>
    <property type="match status" value="1"/>
</dbReference>
<dbReference type="InterPro" id="IPR036291">
    <property type="entry name" value="NAD(P)-bd_dom_sf"/>
</dbReference>
<accession>A0A7C4RNA5</accession>
<keyword evidence="7" id="KW-0456">Lyase</keyword>
<evidence type="ECO:0000256" key="6">
    <source>
        <dbReference type="ARBA" id="ARBA00023235"/>
    </source>
</evidence>
<keyword evidence="5" id="KW-0520">NAD</keyword>
<dbReference type="GO" id="GO:0070403">
    <property type="term" value="F:NAD+ binding"/>
    <property type="evidence" value="ECO:0007669"/>
    <property type="project" value="InterPro"/>
</dbReference>
<feature type="domain" description="3-hydroxyacyl-CoA dehydrogenase C-terminal" evidence="10">
    <location>
        <begin position="286"/>
        <end position="365"/>
    </location>
</feature>
<dbReference type="InterPro" id="IPR006108">
    <property type="entry name" value="3HC_DH_C"/>
</dbReference>
<dbReference type="EMBL" id="DSUH01000066">
    <property type="protein sequence ID" value="HGU31808.1"/>
    <property type="molecule type" value="Genomic_DNA"/>
</dbReference>
<keyword evidence="8" id="KW-0511">Multifunctional enzyme</keyword>
<dbReference type="InterPro" id="IPR045004">
    <property type="entry name" value="ECH_dom"/>
</dbReference>
<dbReference type="SUPFAM" id="SSF52096">
    <property type="entry name" value="ClpP/crotonase"/>
    <property type="match status" value="1"/>
</dbReference>
<comment type="caution">
    <text evidence="13">The sequence shown here is derived from an EMBL/GenBank/DDBJ whole genome shotgun (WGS) entry which is preliminary data.</text>
</comment>
<dbReference type="Pfam" id="PF00725">
    <property type="entry name" value="3HCDH"/>
    <property type="match status" value="2"/>
</dbReference>
<dbReference type="EC" id="4.2.1.17" evidence="3"/>
<dbReference type="Gene3D" id="3.90.226.10">
    <property type="entry name" value="2-enoyl-CoA Hydratase, Chain A, domain 1"/>
    <property type="match status" value="1"/>
</dbReference>
<evidence type="ECO:0000259" key="10">
    <source>
        <dbReference type="Pfam" id="PF00725"/>
    </source>
</evidence>
<dbReference type="Gene3D" id="1.10.12.10">
    <property type="entry name" value="Lyase 2-enoyl-coa Hydratase, Chain A, domain 2"/>
    <property type="match status" value="1"/>
</dbReference>
<dbReference type="InterPro" id="IPR014748">
    <property type="entry name" value="Enoyl-CoA_hydra_C"/>
</dbReference>